<dbReference type="PANTHER" id="PTHR45949">
    <property type="entry name" value="SORTING NEXIN-4"/>
    <property type="match status" value="1"/>
</dbReference>
<evidence type="ECO:0000256" key="1">
    <source>
        <dbReference type="ARBA" id="ARBA00004184"/>
    </source>
</evidence>
<keyword evidence="6" id="KW-0446">Lipid-binding</keyword>
<comment type="similarity">
    <text evidence="3">Belongs to the sorting nexin family.</text>
</comment>
<evidence type="ECO:0000256" key="9">
    <source>
        <dbReference type="ARBA" id="ARBA00041273"/>
    </source>
</evidence>
<dbReference type="AlphaFoldDB" id="A0A0D6EGW5"/>
<dbReference type="EMBL" id="CENE01000001">
    <property type="protein sequence ID" value="CEQ38820.1"/>
    <property type="molecule type" value="Genomic_DNA"/>
</dbReference>
<evidence type="ECO:0000256" key="5">
    <source>
        <dbReference type="ARBA" id="ARBA00022490"/>
    </source>
</evidence>
<dbReference type="GO" id="GO:0000407">
    <property type="term" value="C:phagophore assembly site"/>
    <property type="evidence" value="ECO:0007669"/>
    <property type="project" value="TreeGrafter"/>
</dbReference>
<dbReference type="OrthoDB" id="205639at2759"/>
<keyword evidence="4" id="KW-0813">Transport</keyword>
<dbReference type="GO" id="GO:0035091">
    <property type="term" value="F:phosphatidylinositol binding"/>
    <property type="evidence" value="ECO:0007669"/>
    <property type="project" value="InterPro"/>
</dbReference>
<comment type="subcellular location">
    <subcellularLocation>
        <location evidence="2">Cytoplasm</location>
    </subcellularLocation>
    <subcellularLocation>
        <location evidence="1">Endomembrane system</location>
        <topology evidence="1">Peripheral membrane protein</topology>
    </subcellularLocation>
</comment>
<dbReference type="SUPFAM" id="SSF64268">
    <property type="entry name" value="PX domain"/>
    <property type="match status" value="1"/>
</dbReference>
<organism evidence="12 13">
    <name type="scientific">Sporidiobolus salmonicolor</name>
    <name type="common">Yeast-like fungus</name>
    <name type="synonym">Sporobolomyces salmonicolor</name>
    <dbReference type="NCBI Taxonomy" id="5005"/>
    <lineage>
        <taxon>Eukaryota</taxon>
        <taxon>Fungi</taxon>
        <taxon>Dikarya</taxon>
        <taxon>Basidiomycota</taxon>
        <taxon>Pucciniomycotina</taxon>
        <taxon>Microbotryomycetes</taxon>
        <taxon>Sporidiobolales</taxon>
        <taxon>Sporidiobolaceae</taxon>
        <taxon>Sporobolomyces</taxon>
    </lineage>
</organism>
<evidence type="ECO:0000256" key="8">
    <source>
        <dbReference type="ARBA" id="ARBA00040748"/>
    </source>
</evidence>
<proteinExistence type="inferred from homology"/>
<dbReference type="PANTHER" id="PTHR45949:SF2">
    <property type="entry name" value="SORTING NEXIN-4"/>
    <property type="match status" value="1"/>
</dbReference>
<name>A0A0D6EGW5_SPOSA</name>
<gene>
    <name evidence="12" type="primary">SPOSA6832_00271</name>
</gene>
<dbReference type="GO" id="GO:0032456">
    <property type="term" value="P:endocytic recycling"/>
    <property type="evidence" value="ECO:0007669"/>
    <property type="project" value="TreeGrafter"/>
</dbReference>
<evidence type="ECO:0000256" key="6">
    <source>
        <dbReference type="ARBA" id="ARBA00023121"/>
    </source>
</evidence>
<dbReference type="PROSITE" id="PS50195">
    <property type="entry name" value="PX"/>
    <property type="match status" value="1"/>
</dbReference>
<evidence type="ECO:0000259" key="11">
    <source>
        <dbReference type="PROSITE" id="PS50195"/>
    </source>
</evidence>
<evidence type="ECO:0000256" key="7">
    <source>
        <dbReference type="ARBA" id="ARBA00023136"/>
    </source>
</evidence>
<evidence type="ECO:0000313" key="12">
    <source>
        <dbReference type="EMBL" id="CEQ38820.1"/>
    </source>
</evidence>
<evidence type="ECO:0000256" key="4">
    <source>
        <dbReference type="ARBA" id="ARBA00022448"/>
    </source>
</evidence>
<dbReference type="GO" id="GO:0015031">
    <property type="term" value="P:protein transport"/>
    <property type="evidence" value="ECO:0007669"/>
    <property type="project" value="TreeGrafter"/>
</dbReference>
<sequence length="522" mass="57413">MQSVHDDDFSASVAWDTGAPPTAAPSSSQNDPPPSDPYSAGPHPSSSAPGTGAAAGAGADPHAAGAPVAVPGRTPAVTAVQVKDGKVELEGTADMFVSYLVCAQTDLPTFASKTPSARRRFQDFVFMRDALVKDFPACVVPPLPDKHRMEYVVGDRFSPEFIERRRVDLERFLQRVSRHHKLSRTAIFQNFLESTEWVRTRSFRAPHLWLMLALAVGPFTLSPRQNVYKHKHTAASAHSDDPPSGLLDNLSDTLLNAFSKLKKPDDRFTAIRAHLDSFEEGLASIERLGARSRTRLGDLSGDYEDLAVSVQGLGYLESGITEPLMRFERALVEFGESVKDHSAASSEGFLEHLHSLLSYSHAFKAVLKLRDQKQLDFEELSTYLSNVVMERERLAGGYGYGMGIGNYFKEKMEGLRGGETDMSRVARLGRLDAKIKEVRLSRPSSVLISPFRLPLSLTSGSSQQLQDAVLHSQSTSSAFNDSVLEEHVIFREIKRLEMKQLLGAFADGQIAMHKASVGAWDR</sequence>
<keyword evidence="5" id="KW-0963">Cytoplasm</keyword>
<dbReference type="GO" id="GO:0000422">
    <property type="term" value="P:autophagy of mitochondrion"/>
    <property type="evidence" value="ECO:0007669"/>
    <property type="project" value="TreeGrafter"/>
</dbReference>
<dbReference type="InterPro" id="IPR036871">
    <property type="entry name" value="PX_dom_sf"/>
</dbReference>
<evidence type="ECO:0000256" key="10">
    <source>
        <dbReference type="SAM" id="MobiDB-lite"/>
    </source>
</evidence>
<protein>
    <recommendedName>
        <fullName evidence="8">Sorting nexin-4</fullName>
    </recommendedName>
    <alternativeName>
        <fullName evidence="9">Autophagy-related protein 24</fullName>
    </alternativeName>
</protein>
<reference evidence="13" key="1">
    <citation type="submission" date="2015-02" db="EMBL/GenBank/DDBJ databases">
        <authorList>
            <person name="Gon?alves P."/>
        </authorList>
    </citation>
    <scope>NUCLEOTIDE SEQUENCE [LARGE SCALE GENOMIC DNA]</scope>
</reference>
<keyword evidence="13" id="KW-1185">Reference proteome</keyword>
<feature type="region of interest" description="Disordered" evidence="10">
    <location>
        <begin position="1"/>
        <end position="70"/>
    </location>
</feature>
<evidence type="ECO:0000313" key="13">
    <source>
        <dbReference type="Proteomes" id="UP000243876"/>
    </source>
</evidence>
<dbReference type="Pfam" id="PF00787">
    <property type="entry name" value="PX"/>
    <property type="match status" value="1"/>
</dbReference>
<evidence type="ECO:0000256" key="3">
    <source>
        <dbReference type="ARBA" id="ARBA00010883"/>
    </source>
</evidence>
<dbReference type="Gene3D" id="1.20.1270.60">
    <property type="entry name" value="Arfaptin homology (AH) domain/BAR domain"/>
    <property type="match status" value="1"/>
</dbReference>
<dbReference type="Proteomes" id="UP000243876">
    <property type="component" value="Unassembled WGS sequence"/>
</dbReference>
<feature type="domain" description="PX" evidence="11">
    <location>
        <begin position="77"/>
        <end position="199"/>
    </location>
</feature>
<dbReference type="Gene3D" id="3.30.1520.10">
    <property type="entry name" value="Phox-like domain"/>
    <property type="match status" value="1"/>
</dbReference>
<evidence type="ECO:0000256" key="2">
    <source>
        <dbReference type="ARBA" id="ARBA00004496"/>
    </source>
</evidence>
<dbReference type="InterPro" id="IPR027267">
    <property type="entry name" value="AH/BAR_dom_sf"/>
</dbReference>
<feature type="compositionally biased region" description="Low complexity" evidence="10">
    <location>
        <begin position="37"/>
        <end position="70"/>
    </location>
</feature>
<accession>A0A0D6EGW5</accession>
<dbReference type="GO" id="GO:0034727">
    <property type="term" value="P:piecemeal microautophagy of the nucleus"/>
    <property type="evidence" value="ECO:0007669"/>
    <property type="project" value="TreeGrafter"/>
</dbReference>
<dbReference type="InterPro" id="IPR001683">
    <property type="entry name" value="PX_dom"/>
</dbReference>
<dbReference type="GO" id="GO:0005769">
    <property type="term" value="C:early endosome"/>
    <property type="evidence" value="ECO:0007669"/>
    <property type="project" value="TreeGrafter"/>
</dbReference>
<dbReference type="SMART" id="SM00312">
    <property type="entry name" value="PX"/>
    <property type="match status" value="1"/>
</dbReference>
<dbReference type="GO" id="GO:0061709">
    <property type="term" value="P:reticulophagy"/>
    <property type="evidence" value="ECO:0007669"/>
    <property type="project" value="TreeGrafter"/>
</dbReference>
<keyword evidence="7" id="KW-0472">Membrane</keyword>